<dbReference type="PANTHER" id="PTHR10903:SF184">
    <property type="entry name" value="GTP-BINDING PROTEIN A"/>
    <property type="match status" value="1"/>
</dbReference>
<evidence type="ECO:0000256" key="1">
    <source>
        <dbReference type="ARBA" id="ARBA00008535"/>
    </source>
</evidence>
<keyword evidence="3" id="KW-0342">GTP-binding</keyword>
<dbReference type="InterPro" id="IPR006703">
    <property type="entry name" value="G_AIG1"/>
</dbReference>
<protein>
    <recommendedName>
        <fullName evidence="4">AIG1-type G domain-containing protein</fullName>
    </recommendedName>
</protein>
<comment type="similarity">
    <text evidence="1">Belongs to the TRAFAC class TrmE-Era-EngA-EngB-Septin-like GTPase superfamily. AIG1/Toc34/Toc159-like paraseptin GTPase family. IAN subfamily.</text>
</comment>
<evidence type="ECO:0000313" key="5">
    <source>
        <dbReference type="EnsemblMetazoa" id="BGLB016854-PA"/>
    </source>
</evidence>
<dbReference type="Proteomes" id="UP000076420">
    <property type="component" value="Unassembled WGS sequence"/>
</dbReference>
<keyword evidence="2" id="KW-0547">Nucleotide-binding</keyword>
<name>A0A2C9KA06_BIOGL</name>
<dbReference type="KEGG" id="bgt:106072106"/>
<organism evidence="5 6">
    <name type="scientific">Biomphalaria glabrata</name>
    <name type="common">Bloodfluke planorb</name>
    <name type="synonym">Freshwater snail</name>
    <dbReference type="NCBI Taxonomy" id="6526"/>
    <lineage>
        <taxon>Eukaryota</taxon>
        <taxon>Metazoa</taxon>
        <taxon>Spiralia</taxon>
        <taxon>Lophotrochozoa</taxon>
        <taxon>Mollusca</taxon>
        <taxon>Gastropoda</taxon>
        <taxon>Heterobranchia</taxon>
        <taxon>Euthyneura</taxon>
        <taxon>Panpulmonata</taxon>
        <taxon>Hygrophila</taxon>
        <taxon>Lymnaeoidea</taxon>
        <taxon>Planorbidae</taxon>
        <taxon>Biomphalaria</taxon>
    </lineage>
</organism>
<accession>A0A2C9KA06</accession>
<sequence length="240" mass="27142">MEQFALLFTLSKEKKEEKIGLLLAGPLGGGKSATGNSILLSNIFIPQTNQKSPTKKKHAQVGYKVLYNQGITVVDGIDLTFFHENESFECAFFLAEKCIEKYGNGFNALLYVVSYTGTFLYDSKYFSVLENILGEDFVTNKSILIVTYGDCFISSNTENISFDNWCSAQEDPFKKLFLKCGGRAVLFDNNTQDKKRKEKQIKELLHIVNDMNDGKKYYKKDFNLDKSGVCNNTTKLLSEK</sequence>
<dbReference type="InterPro" id="IPR027417">
    <property type="entry name" value="P-loop_NTPase"/>
</dbReference>
<dbReference type="EnsemblMetazoa" id="BGLB016854-RA">
    <property type="protein sequence ID" value="BGLB016854-PA"/>
    <property type="gene ID" value="BGLB016854"/>
</dbReference>
<gene>
    <name evidence="5" type="primary">106072106</name>
</gene>
<proteinExistence type="inferred from homology"/>
<evidence type="ECO:0000313" key="6">
    <source>
        <dbReference type="Proteomes" id="UP000076420"/>
    </source>
</evidence>
<reference evidence="5" key="1">
    <citation type="submission" date="2020-05" db="UniProtKB">
        <authorList>
            <consortium name="EnsemblMetazoa"/>
        </authorList>
    </citation>
    <scope>IDENTIFICATION</scope>
    <source>
        <strain evidence="5">BB02</strain>
    </source>
</reference>
<dbReference type="GO" id="GO:0005525">
    <property type="term" value="F:GTP binding"/>
    <property type="evidence" value="ECO:0007669"/>
    <property type="project" value="UniProtKB-KW"/>
</dbReference>
<dbReference type="PROSITE" id="PS51720">
    <property type="entry name" value="G_AIG1"/>
    <property type="match status" value="1"/>
</dbReference>
<evidence type="ECO:0000256" key="2">
    <source>
        <dbReference type="ARBA" id="ARBA00022741"/>
    </source>
</evidence>
<dbReference type="AlphaFoldDB" id="A0A2C9KA06"/>
<dbReference type="InterPro" id="IPR045058">
    <property type="entry name" value="GIMA/IAN/Toc"/>
</dbReference>
<dbReference type="Gene3D" id="3.40.50.300">
    <property type="entry name" value="P-loop containing nucleotide triphosphate hydrolases"/>
    <property type="match status" value="1"/>
</dbReference>
<dbReference type="PANTHER" id="PTHR10903">
    <property type="entry name" value="GTPASE, IMAP FAMILY MEMBER-RELATED"/>
    <property type="match status" value="1"/>
</dbReference>
<dbReference type="Pfam" id="PF04548">
    <property type="entry name" value="AIG1"/>
    <property type="match status" value="1"/>
</dbReference>
<dbReference type="VEuPathDB" id="VectorBase:BGLB016854"/>
<evidence type="ECO:0000259" key="4">
    <source>
        <dbReference type="PROSITE" id="PS51720"/>
    </source>
</evidence>
<dbReference type="STRING" id="6526.A0A2C9KA06"/>
<feature type="domain" description="AIG1-type G" evidence="4">
    <location>
        <begin position="16"/>
        <end position="227"/>
    </location>
</feature>
<evidence type="ECO:0000256" key="3">
    <source>
        <dbReference type="ARBA" id="ARBA00023134"/>
    </source>
</evidence>